<feature type="transmembrane region" description="Helical" evidence="1">
    <location>
        <begin position="205"/>
        <end position="230"/>
    </location>
</feature>
<sequence length="405" mass="43771">MAQLGDPSTALQISSGTLWLWLIPIVLGYISCGTQATDHSIEDAISNAHETAYCAPEPPHNTPMKAEQQGLMVRPGLSPQLFPHHTQAQGFFNTPNALRLETPPWMGASVGGDEELKGPIFNYARLFTWSQLAQTFRSAFTATLQNISEKLCTDKGPSPPMLQNLGPHGLTADSKGTAKYCGIGTNGIKAYAKWGGMRAEVYRRIIGASCAALFLQWGTTGASVLIAYTTPTVGLGYRSGSYLLYGGVATLAWLFLMIATLFSHAAMLRYQSEHVLDPFKQFQRDPSNNPNTNTTAPQQNVYERDFSHSALCGAAVLFRYLGKTLCVLNTALLIIGSLMEFTGGYNNCWCEGNAFGMGSKGWVVLFKNSSDLAAAASLPWVGGLVMTIVVCVASYGFFWLGSSKT</sequence>
<feature type="transmembrane region" description="Helical" evidence="1">
    <location>
        <begin position="378"/>
        <end position="400"/>
    </location>
</feature>
<feature type="transmembrane region" description="Helical" evidence="1">
    <location>
        <begin position="242"/>
        <end position="262"/>
    </location>
</feature>
<reference evidence="3" key="1">
    <citation type="submission" date="2017-03" db="EMBL/GenBank/DDBJ databases">
        <title>Genomes of endolithic fungi from Antarctica.</title>
        <authorList>
            <person name="Coleine C."/>
            <person name="Masonjones S."/>
            <person name="Stajich J.E."/>
        </authorList>
    </citation>
    <scope>NUCLEOTIDE SEQUENCE [LARGE SCALE GENOMIC DNA]</scope>
    <source>
        <strain evidence="3">CCFEE 5527</strain>
    </source>
</reference>
<name>A0A1V8T111_9PEZI</name>
<evidence type="ECO:0000313" key="2">
    <source>
        <dbReference type="EMBL" id="OQO04999.1"/>
    </source>
</evidence>
<dbReference type="AlphaFoldDB" id="A0A1V8T111"/>
<evidence type="ECO:0000256" key="1">
    <source>
        <dbReference type="SAM" id="Phobius"/>
    </source>
</evidence>
<organism evidence="2 3">
    <name type="scientific">Cryoendolithus antarcticus</name>
    <dbReference type="NCBI Taxonomy" id="1507870"/>
    <lineage>
        <taxon>Eukaryota</taxon>
        <taxon>Fungi</taxon>
        <taxon>Dikarya</taxon>
        <taxon>Ascomycota</taxon>
        <taxon>Pezizomycotina</taxon>
        <taxon>Dothideomycetes</taxon>
        <taxon>Dothideomycetidae</taxon>
        <taxon>Cladosporiales</taxon>
        <taxon>Cladosporiaceae</taxon>
        <taxon>Cryoendolithus</taxon>
    </lineage>
</organism>
<evidence type="ECO:0000313" key="3">
    <source>
        <dbReference type="Proteomes" id="UP000192596"/>
    </source>
</evidence>
<keyword evidence="3" id="KW-1185">Reference proteome</keyword>
<comment type="caution">
    <text evidence="2">The sequence shown here is derived from an EMBL/GenBank/DDBJ whole genome shotgun (WGS) entry which is preliminary data.</text>
</comment>
<proteinExistence type="predicted"/>
<keyword evidence="1" id="KW-0812">Transmembrane</keyword>
<keyword evidence="1" id="KW-1133">Transmembrane helix</keyword>
<feature type="transmembrane region" description="Helical" evidence="1">
    <location>
        <begin position="320"/>
        <end position="339"/>
    </location>
</feature>
<protein>
    <submittedName>
        <fullName evidence="2">Uncharacterized protein</fullName>
    </submittedName>
</protein>
<keyword evidence="1" id="KW-0472">Membrane</keyword>
<accession>A0A1V8T111</accession>
<dbReference type="EMBL" id="NAJO01000020">
    <property type="protein sequence ID" value="OQO04999.1"/>
    <property type="molecule type" value="Genomic_DNA"/>
</dbReference>
<dbReference type="InParanoid" id="A0A1V8T111"/>
<gene>
    <name evidence="2" type="ORF">B0A48_08018</name>
</gene>
<dbReference type="OrthoDB" id="5392263at2759"/>
<dbReference type="STRING" id="1507870.A0A1V8T111"/>
<dbReference type="Proteomes" id="UP000192596">
    <property type="component" value="Unassembled WGS sequence"/>
</dbReference>